<name>A0A6M8HX03_9PROT</name>
<protein>
    <submittedName>
        <fullName evidence="3">VOC family protein</fullName>
    </submittedName>
</protein>
<dbReference type="RefSeq" id="WP_171836235.1">
    <property type="nucleotide sequence ID" value="NZ_CP053709.1"/>
</dbReference>
<dbReference type="PANTHER" id="PTHR43048">
    <property type="entry name" value="METHYLMALONYL-COA EPIMERASE"/>
    <property type="match status" value="1"/>
</dbReference>
<dbReference type="InterPro" id="IPR051785">
    <property type="entry name" value="MMCE/EMCE_epimerase"/>
</dbReference>
<dbReference type="KEGG" id="lck:HN018_22965"/>
<sequence>MARFGIDHLHLRSADASAAAWFFVDNFGAREVNRLVVRGKTRLVVAIDALEIFIEEENAALPTPPAPPFRGIEHLGLAVDDLDETVRQLAHNDVALAGPVEQVKPGVRIAFLHGPDGILIELIERRPA</sequence>
<evidence type="ECO:0000259" key="2">
    <source>
        <dbReference type="PROSITE" id="PS51819"/>
    </source>
</evidence>
<feature type="domain" description="VOC" evidence="2">
    <location>
        <begin position="5"/>
        <end position="125"/>
    </location>
</feature>
<evidence type="ECO:0000256" key="1">
    <source>
        <dbReference type="ARBA" id="ARBA00022723"/>
    </source>
</evidence>
<gene>
    <name evidence="3" type="ORF">HN018_22965</name>
</gene>
<dbReference type="PANTHER" id="PTHR43048:SF5">
    <property type="entry name" value="BLR5325 PROTEIN"/>
    <property type="match status" value="1"/>
</dbReference>
<reference evidence="3 4" key="1">
    <citation type="journal article" date="2014" name="World J. Microbiol. Biotechnol.">
        <title>Biodiversity and physiological characteristics of Antarctic and Arctic lichens-associated bacteria.</title>
        <authorList>
            <person name="Lee Y.M."/>
            <person name="Kim E.H."/>
            <person name="Lee H.K."/>
            <person name="Hong S.G."/>
        </authorList>
    </citation>
    <scope>NUCLEOTIDE SEQUENCE [LARGE SCALE GENOMIC DNA]</scope>
    <source>
        <strain evidence="3 4">PAMC 26569</strain>
        <plasmid evidence="3">unnamed1</plasmid>
    </source>
</reference>
<dbReference type="InterPro" id="IPR037523">
    <property type="entry name" value="VOC_core"/>
</dbReference>
<dbReference type="Proteomes" id="UP000500767">
    <property type="component" value="Plasmid unnamed1"/>
</dbReference>
<dbReference type="Gene3D" id="3.10.180.10">
    <property type="entry name" value="2,3-Dihydroxybiphenyl 1,2-Dioxygenase, domain 1"/>
    <property type="match status" value="1"/>
</dbReference>
<dbReference type="GO" id="GO:0004493">
    <property type="term" value="F:methylmalonyl-CoA epimerase activity"/>
    <property type="evidence" value="ECO:0007669"/>
    <property type="project" value="TreeGrafter"/>
</dbReference>
<keyword evidence="4" id="KW-1185">Reference proteome</keyword>
<dbReference type="SUPFAM" id="SSF54593">
    <property type="entry name" value="Glyoxalase/Bleomycin resistance protein/Dihydroxybiphenyl dioxygenase"/>
    <property type="match status" value="1"/>
</dbReference>
<geneLocation type="plasmid" evidence="3 4">
    <name>unnamed1</name>
</geneLocation>
<dbReference type="InterPro" id="IPR029068">
    <property type="entry name" value="Glyas_Bleomycin-R_OHBP_Dase"/>
</dbReference>
<dbReference type="InterPro" id="IPR004360">
    <property type="entry name" value="Glyas_Fos-R_dOase_dom"/>
</dbReference>
<keyword evidence="3" id="KW-0614">Plasmid</keyword>
<keyword evidence="1" id="KW-0479">Metal-binding</keyword>
<organism evidence="3 4">
    <name type="scientific">Lichenicola cladoniae</name>
    <dbReference type="NCBI Taxonomy" id="1484109"/>
    <lineage>
        <taxon>Bacteria</taxon>
        <taxon>Pseudomonadati</taxon>
        <taxon>Pseudomonadota</taxon>
        <taxon>Alphaproteobacteria</taxon>
        <taxon>Acetobacterales</taxon>
        <taxon>Acetobacteraceae</taxon>
        <taxon>Lichenicola</taxon>
    </lineage>
</organism>
<dbReference type="CDD" id="cd06587">
    <property type="entry name" value="VOC"/>
    <property type="match status" value="1"/>
</dbReference>
<dbReference type="AlphaFoldDB" id="A0A6M8HX03"/>
<dbReference type="GO" id="GO:0046491">
    <property type="term" value="P:L-methylmalonyl-CoA metabolic process"/>
    <property type="evidence" value="ECO:0007669"/>
    <property type="project" value="TreeGrafter"/>
</dbReference>
<accession>A0A6M8HX03</accession>
<evidence type="ECO:0000313" key="3">
    <source>
        <dbReference type="EMBL" id="QKE93063.1"/>
    </source>
</evidence>
<dbReference type="GO" id="GO:0046872">
    <property type="term" value="F:metal ion binding"/>
    <property type="evidence" value="ECO:0007669"/>
    <property type="project" value="UniProtKB-KW"/>
</dbReference>
<dbReference type="PROSITE" id="PS51819">
    <property type="entry name" value="VOC"/>
    <property type="match status" value="1"/>
</dbReference>
<evidence type="ECO:0000313" key="4">
    <source>
        <dbReference type="Proteomes" id="UP000500767"/>
    </source>
</evidence>
<proteinExistence type="predicted"/>
<dbReference type="EMBL" id="CP053709">
    <property type="protein sequence ID" value="QKE93063.1"/>
    <property type="molecule type" value="Genomic_DNA"/>
</dbReference>
<dbReference type="Pfam" id="PF00903">
    <property type="entry name" value="Glyoxalase"/>
    <property type="match status" value="1"/>
</dbReference>